<evidence type="ECO:0000259" key="2">
    <source>
        <dbReference type="Pfam" id="PF00190"/>
    </source>
</evidence>
<dbReference type="SUPFAM" id="SSF51182">
    <property type="entry name" value="RmlC-like cupins"/>
    <property type="match status" value="1"/>
</dbReference>
<sequence>MSEPHHPLVKAEEIDTAMKGEKHYLNRDAERIGICMSDLVGMQNSGLGVHKVRLPPNGESTQIHYHLHDSEWLYILSGSGKLQLIDSNLLPTNEKHNHPRNGSSDIPDHFTPNTKTMIPGEIEIEERDVSQGDFIGFQGGVIASKYAHGLKASNQGIEYLMGGTREKLDICIYPELGVSNIADAKSGQEVIVRFNKVDTSNAGKSD</sequence>
<dbReference type="InterPro" id="IPR011051">
    <property type="entry name" value="RmlC_Cupin_sf"/>
</dbReference>
<dbReference type="Proteomes" id="UP001329825">
    <property type="component" value="Chromosome 4"/>
</dbReference>
<reference evidence="3 4" key="1">
    <citation type="submission" date="2024-01" db="EMBL/GenBank/DDBJ databases">
        <title>Comparative genomics of Cryptococcus and Kwoniella reveals pathogenesis evolution and contrasting modes of karyotype evolution via chromosome fusion or intercentromeric recombination.</title>
        <authorList>
            <person name="Coelho M.A."/>
            <person name="David-Palma M."/>
            <person name="Shea T."/>
            <person name="Bowers K."/>
            <person name="McGinley-Smith S."/>
            <person name="Mohammad A.W."/>
            <person name="Gnirke A."/>
            <person name="Yurkov A.M."/>
            <person name="Nowrousian M."/>
            <person name="Sun S."/>
            <person name="Cuomo C.A."/>
            <person name="Heitman J."/>
        </authorList>
    </citation>
    <scope>NUCLEOTIDE SEQUENCE [LARGE SCALE GENOMIC DNA]</scope>
    <source>
        <strain evidence="3">CBS 11374</strain>
    </source>
</reference>
<feature type="domain" description="Cupin type-1" evidence="2">
    <location>
        <begin position="38"/>
        <end position="149"/>
    </location>
</feature>
<evidence type="ECO:0000313" key="3">
    <source>
        <dbReference type="EMBL" id="WRT66724.1"/>
    </source>
</evidence>
<keyword evidence="4" id="KW-1185">Reference proteome</keyword>
<dbReference type="InterPro" id="IPR014710">
    <property type="entry name" value="RmlC-like_jellyroll"/>
</dbReference>
<dbReference type="Gene3D" id="2.60.120.10">
    <property type="entry name" value="Jelly Rolls"/>
    <property type="match status" value="1"/>
</dbReference>
<accession>A0ABZ1D012</accession>
<dbReference type="GeneID" id="87955818"/>
<gene>
    <name evidence="3" type="ORF">IL334_003687</name>
</gene>
<proteinExistence type="predicted"/>
<protein>
    <recommendedName>
        <fullName evidence="2">Cupin type-1 domain-containing protein</fullName>
    </recommendedName>
</protein>
<organism evidence="3 4">
    <name type="scientific">Kwoniella shivajii</name>
    <dbReference type="NCBI Taxonomy" id="564305"/>
    <lineage>
        <taxon>Eukaryota</taxon>
        <taxon>Fungi</taxon>
        <taxon>Dikarya</taxon>
        <taxon>Basidiomycota</taxon>
        <taxon>Agaricomycotina</taxon>
        <taxon>Tremellomycetes</taxon>
        <taxon>Tremellales</taxon>
        <taxon>Cryptococcaceae</taxon>
        <taxon>Kwoniella</taxon>
    </lineage>
</organism>
<evidence type="ECO:0000313" key="4">
    <source>
        <dbReference type="Proteomes" id="UP001329825"/>
    </source>
</evidence>
<feature type="region of interest" description="Disordered" evidence="1">
    <location>
        <begin position="93"/>
        <end position="113"/>
    </location>
</feature>
<evidence type="ECO:0000256" key="1">
    <source>
        <dbReference type="SAM" id="MobiDB-lite"/>
    </source>
</evidence>
<name>A0ABZ1D012_9TREE</name>
<dbReference type="EMBL" id="CP141884">
    <property type="protein sequence ID" value="WRT66724.1"/>
    <property type="molecule type" value="Genomic_DNA"/>
</dbReference>
<dbReference type="RefSeq" id="XP_062791464.1">
    <property type="nucleotide sequence ID" value="XM_062935413.1"/>
</dbReference>
<dbReference type="Pfam" id="PF00190">
    <property type="entry name" value="Cupin_1"/>
    <property type="match status" value="1"/>
</dbReference>
<dbReference type="InterPro" id="IPR006045">
    <property type="entry name" value="Cupin_1"/>
</dbReference>